<dbReference type="EMBL" id="VFOP01000001">
    <property type="protein sequence ID" value="TQL50952.1"/>
    <property type="molecule type" value="Genomic_DNA"/>
</dbReference>
<dbReference type="Pfam" id="PF01012">
    <property type="entry name" value="ETF"/>
    <property type="match status" value="1"/>
</dbReference>
<evidence type="ECO:0000259" key="7">
    <source>
        <dbReference type="SMART" id="SM00893"/>
    </source>
</evidence>
<comment type="similarity">
    <text evidence="2">Belongs to the ETF beta-subunit/FixA family.</text>
</comment>
<protein>
    <submittedName>
        <fullName evidence="8">Electron transfer flavoprotein beta subunit</fullName>
    </submittedName>
</protein>
<comment type="function">
    <text evidence="6">The electron transfer flavoprotein serves as a specific electron acceptor for other dehydrogenases. It transfers the electrons to the main respiratory chain via ETF-ubiquinone oxidoreductase (ETF dehydrogenase).</text>
</comment>
<dbReference type="RefSeq" id="WP_141785012.1">
    <property type="nucleotide sequence ID" value="NZ_BAAAIK010000002.1"/>
</dbReference>
<comment type="caution">
    <text evidence="8">The sequence shown here is derived from an EMBL/GenBank/DDBJ whole genome shotgun (WGS) entry which is preliminary data.</text>
</comment>
<evidence type="ECO:0000256" key="2">
    <source>
        <dbReference type="ARBA" id="ARBA00007557"/>
    </source>
</evidence>
<dbReference type="SUPFAM" id="SSF52402">
    <property type="entry name" value="Adenine nucleotide alpha hydrolases-like"/>
    <property type="match status" value="1"/>
</dbReference>
<organism evidence="8 9">
    <name type="scientific">Ornithinicoccus hortensis</name>
    <dbReference type="NCBI Taxonomy" id="82346"/>
    <lineage>
        <taxon>Bacteria</taxon>
        <taxon>Bacillati</taxon>
        <taxon>Actinomycetota</taxon>
        <taxon>Actinomycetes</taxon>
        <taxon>Micrococcales</taxon>
        <taxon>Intrasporangiaceae</taxon>
        <taxon>Ornithinicoccus</taxon>
    </lineage>
</organism>
<comment type="subunit">
    <text evidence="3">Heterodimer of an alpha and a beta subunit.</text>
</comment>
<dbReference type="PANTHER" id="PTHR21294:SF8">
    <property type="entry name" value="ELECTRON TRANSFER FLAVOPROTEIN SUBUNIT BETA"/>
    <property type="match status" value="1"/>
</dbReference>
<keyword evidence="9" id="KW-1185">Reference proteome</keyword>
<proteinExistence type="inferred from homology"/>
<dbReference type="SMART" id="SM00893">
    <property type="entry name" value="ETF"/>
    <property type="match status" value="1"/>
</dbReference>
<keyword evidence="5" id="KW-0249">Electron transport</keyword>
<comment type="cofactor">
    <cofactor evidence="1">
        <name>FAD</name>
        <dbReference type="ChEBI" id="CHEBI:57692"/>
    </cofactor>
</comment>
<reference evidence="8 9" key="1">
    <citation type="submission" date="2019-06" db="EMBL/GenBank/DDBJ databases">
        <title>Sequencing the genomes of 1000 actinobacteria strains.</title>
        <authorList>
            <person name="Klenk H.-P."/>
        </authorList>
    </citation>
    <scope>NUCLEOTIDE SEQUENCE [LARGE SCALE GENOMIC DNA]</scope>
    <source>
        <strain evidence="8 9">DSM 12335</strain>
    </source>
</reference>
<dbReference type="InterPro" id="IPR012255">
    <property type="entry name" value="ETF_b"/>
</dbReference>
<dbReference type="Gene3D" id="3.40.50.620">
    <property type="entry name" value="HUPs"/>
    <property type="match status" value="1"/>
</dbReference>
<dbReference type="GO" id="GO:0009055">
    <property type="term" value="F:electron transfer activity"/>
    <property type="evidence" value="ECO:0007669"/>
    <property type="project" value="InterPro"/>
</dbReference>
<evidence type="ECO:0000313" key="9">
    <source>
        <dbReference type="Proteomes" id="UP000319516"/>
    </source>
</evidence>
<dbReference type="PANTHER" id="PTHR21294">
    <property type="entry name" value="ELECTRON TRANSFER FLAVOPROTEIN BETA-SUBUNIT"/>
    <property type="match status" value="1"/>
</dbReference>
<dbReference type="AlphaFoldDB" id="A0A542YS79"/>
<accession>A0A542YS79</accession>
<dbReference type="PIRSF" id="PIRSF000090">
    <property type="entry name" value="Beta-ETF"/>
    <property type="match status" value="1"/>
</dbReference>
<dbReference type="Proteomes" id="UP000319516">
    <property type="component" value="Unassembled WGS sequence"/>
</dbReference>
<evidence type="ECO:0000256" key="5">
    <source>
        <dbReference type="ARBA" id="ARBA00022982"/>
    </source>
</evidence>
<evidence type="ECO:0000256" key="6">
    <source>
        <dbReference type="ARBA" id="ARBA00025649"/>
    </source>
</evidence>
<evidence type="ECO:0000256" key="1">
    <source>
        <dbReference type="ARBA" id="ARBA00001974"/>
    </source>
</evidence>
<dbReference type="InterPro" id="IPR014730">
    <property type="entry name" value="ETF_a/b_N"/>
</dbReference>
<feature type="domain" description="Electron transfer flavoprotein alpha/beta-subunit N-terminal" evidence="7">
    <location>
        <begin position="24"/>
        <end position="217"/>
    </location>
</feature>
<dbReference type="OrthoDB" id="9781325at2"/>
<dbReference type="InterPro" id="IPR014729">
    <property type="entry name" value="Rossmann-like_a/b/a_fold"/>
</dbReference>
<gene>
    <name evidence="8" type="ORF">FB467_2078</name>
</gene>
<evidence type="ECO:0000256" key="4">
    <source>
        <dbReference type="ARBA" id="ARBA00022448"/>
    </source>
</evidence>
<name>A0A542YS79_9MICO</name>
<keyword evidence="4" id="KW-0813">Transport</keyword>
<evidence type="ECO:0000256" key="3">
    <source>
        <dbReference type="ARBA" id="ARBA00011355"/>
    </source>
</evidence>
<sequence length="256" mass="25939">MTNVLVCVKRAPDITGEVLLTPDGTGLDGRYSGYAISAHEECAVEIAVGIAEATDGSVTVLTLGGEEAVEQLRNALAVGAHDAVHLLAEADRFGPADVAAAIADLVRVREGDGTAYDLVLVGNDAADTGDFQVGIRLAYALDRPVVAGAQRIEVAGGVATMHVGSAEGSETYEVGLPAVATVLEGGVTPRYPSIKGRMRAKKAPVETVAPAVEPRGTGALGLRLPPPPPSQVTVLGEGPGAAPALVAVLREIGVVS</sequence>
<evidence type="ECO:0000313" key="8">
    <source>
        <dbReference type="EMBL" id="TQL50952.1"/>
    </source>
</evidence>